<dbReference type="EMBL" id="JAAOZC010000002">
    <property type="protein sequence ID" value="NIJ07263.1"/>
    <property type="molecule type" value="Genomic_DNA"/>
</dbReference>
<dbReference type="Proteomes" id="UP000727456">
    <property type="component" value="Unassembled WGS sequence"/>
</dbReference>
<evidence type="ECO:0000313" key="1">
    <source>
        <dbReference type="EMBL" id="NIJ07263.1"/>
    </source>
</evidence>
<protein>
    <submittedName>
        <fullName evidence="1">Uncharacterized protein</fullName>
    </submittedName>
</protein>
<proteinExistence type="predicted"/>
<reference evidence="1 2" key="1">
    <citation type="submission" date="2020-03" db="EMBL/GenBank/DDBJ databases">
        <title>Genomic Encyclopedia of Type Strains, Phase III (KMG-III): the genomes of soil and plant-associated and newly described type strains.</title>
        <authorList>
            <person name="Whitman W."/>
        </authorList>
    </citation>
    <scope>NUCLEOTIDE SEQUENCE [LARGE SCALE GENOMIC DNA]</scope>
    <source>
        <strain evidence="1 2">CECT 8804</strain>
    </source>
</reference>
<organism evidence="1 2">
    <name type="scientific">Sphingomonas vulcanisoli</name>
    <dbReference type="NCBI Taxonomy" id="1658060"/>
    <lineage>
        <taxon>Bacteria</taxon>
        <taxon>Pseudomonadati</taxon>
        <taxon>Pseudomonadota</taxon>
        <taxon>Alphaproteobacteria</taxon>
        <taxon>Sphingomonadales</taxon>
        <taxon>Sphingomonadaceae</taxon>
        <taxon>Sphingomonas</taxon>
    </lineage>
</organism>
<name>A0ABX0TQ96_9SPHN</name>
<accession>A0ABX0TQ96</accession>
<evidence type="ECO:0000313" key="2">
    <source>
        <dbReference type="Proteomes" id="UP000727456"/>
    </source>
</evidence>
<comment type="caution">
    <text evidence="1">The sequence shown here is derived from an EMBL/GenBank/DDBJ whole genome shotgun (WGS) entry which is preliminary data.</text>
</comment>
<sequence length="33" mass="3480">MEKSWSKLNKLLIAGEPSGNNAVAEATSATITF</sequence>
<gene>
    <name evidence="1" type="ORF">FHS31_000859</name>
</gene>
<keyword evidence="2" id="KW-1185">Reference proteome</keyword>